<reference evidence="10" key="1">
    <citation type="journal article" date="2019" name="Int. J. Syst. Evol. Microbiol.">
        <title>The Global Catalogue of Microorganisms (GCM) 10K type strain sequencing project: providing services to taxonomists for standard genome sequencing and annotation.</title>
        <authorList>
            <consortium name="The Broad Institute Genomics Platform"/>
            <consortium name="The Broad Institute Genome Sequencing Center for Infectious Disease"/>
            <person name="Wu L."/>
            <person name="Ma J."/>
        </authorList>
    </citation>
    <scope>NUCLEOTIDE SEQUENCE [LARGE SCALE GENOMIC DNA]</scope>
    <source>
        <strain evidence="10">JCM 9091</strain>
    </source>
</reference>
<evidence type="ECO:0000256" key="7">
    <source>
        <dbReference type="ARBA" id="ARBA00023136"/>
    </source>
</evidence>
<evidence type="ECO:0000256" key="1">
    <source>
        <dbReference type="ARBA" id="ARBA00004167"/>
    </source>
</evidence>
<feature type="compositionally biased region" description="Polar residues" evidence="8">
    <location>
        <begin position="130"/>
        <end position="140"/>
    </location>
</feature>
<evidence type="ECO:0000313" key="10">
    <source>
        <dbReference type="Proteomes" id="UP001501532"/>
    </source>
</evidence>
<evidence type="ECO:0000313" key="9">
    <source>
        <dbReference type="EMBL" id="GAA3079115.1"/>
    </source>
</evidence>
<sequence>MFFDIGPLEIVTLLVLAVILLGPEKLPTTVSTVARNMRRLREFLQSTQADIRAELPPEMQGMALDDLNPKSLVRKHLLSAEDLNLSEPASGSGPERELLGNPAANTSQSPKRSVGSGPVPAAVDDHHEQQQSTQRTATNH</sequence>
<keyword evidence="4" id="KW-0653">Protein transport</keyword>
<proteinExistence type="predicted"/>
<dbReference type="RefSeq" id="WP_234517356.1">
    <property type="nucleotide sequence ID" value="NZ_BAAAUF010000120.1"/>
</dbReference>
<evidence type="ECO:0000256" key="5">
    <source>
        <dbReference type="ARBA" id="ARBA00022989"/>
    </source>
</evidence>
<dbReference type="Gene3D" id="1.20.5.3310">
    <property type="match status" value="1"/>
</dbReference>
<evidence type="ECO:0000256" key="4">
    <source>
        <dbReference type="ARBA" id="ARBA00022927"/>
    </source>
</evidence>
<feature type="region of interest" description="Disordered" evidence="8">
    <location>
        <begin position="81"/>
        <end position="140"/>
    </location>
</feature>
<keyword evidence="2" id="KW-0813">Transport</keyword>
<dbReference type="PRINTS" id="PR01506">
    <property type="entry name" value="TATBPROTEIN"/>
</dbReference>
<keyword evidence="10" id="KW-1185">Reference proteome</keyword>
<accession>A0ABP6M7P7</accession>
<keyword evidence="7" id="KW-0472">Membrane</keyword>
<protein>
    <recommendedName>
        <fullName evidence="11">Sec-independent protein translocase protein TatB</fullName>
    </recommendedName>
</protein>
<keyword evidence="6" id="KW-0811">Translocation</keyword>
<organism evidence="9 10">
    <name type="scientific">Streptomyces glomeratus</name>
    <dbReference type="NCBI Taxonomy" id="284452"/>
    <lineage>
        <taxon>Bacteria</taxon>
        <taxon>Bacillati</taxon>
        <taxon>Actinomycetota</taxon>
        <taxon>Actinomycetes</taxon>
        <taxon>Kitasatosporales</taxon>
        <taxon>Streptomycetaceae</taxon>
        <taxon>Streptomyces</taxon>
    </lineage>
</organism>
<keyword evidence="3" id="KW-0812">Transmembrane</keyword>
<dbReference type="InterPro" id="IPR003369">
    <property type="entry name" value="TatA/B/E"/>
</dbReference>
<comment type="subcellular location">
    <subcellularLocation>
        <location evidence="1">Membrane</location>
        <topology evidence="1">Single-pass membrane protein</topology>
    </subcellularLocation>
</comment>
<dbReference type="Pfam" id="PF02416">
    <property type="entry name" value="TatA_B_E"/>
    <property type="match status" value="1"/>
</dbReference>
<evidence type="ECO:0008006" key="11">
    <source>
        <dbReference type="Google" id="ProtNLM"/>
    </source>
</evidence>
<evidence type="ECO:0000256" key="3">
    <source>
        <dbReference type="ARBA" id="ARBA00022692"/>
    </source>
</evidence>
<dbReference type="EMBL" id="BAAAUF010000120">
    <property type="protein sequence ID" value="GAA3079115.1"/>
    <property type="molecule type" value="Genomic_DNA"/>
</dbReference>
<name>A0ABP6M7P7_9ACTN</name>
<keyword evidence="5" id="KW-1133">Transmembrane helix</keyword>
<evidence type="ECO:0000256" key="8">
    <source>
        <dbReference type="SAM" id="MobiDB-lite"/>
    </source>
</evidence>
<evidence type="ECO:0000256" key="2">
    <source>
        <dbReference type="ARBA" id="ARBA00022448"/>
    </source>
</evidence>
<gene>
    <name evidence="9" type="ORF">GCM10010448_70780</name>
</gene>
<comment type="caution">
    <text evidence="9">The sequence shown here is derived from an EMBL/GenBank/DDBJ whole genome shotgun (WGS) entry which is preliminary data.</text>
</comment>
<evidence type="ECO:0000256" key="6">
    <source>
        <dbReference type="ARBA" id="ARBA00023010"/>
    </source>
</evidence>
<dbReference type="Proteomes" id="UP001501532">
    <property type="component" value="Unassembled WGS sequence"/>
</dbReference>